<organism evidence="1 2">
    <name type="scientific">Euphydryas editha</name>
    <name type="common">Edith's checkerspot</name>
    <dbReference type="NCBI Taxonomy" id="104508"/>
    <lineage>
        <taxon>Eukaryota</taxon>
        <taxon>Metazoa</taxon>
        <taxon>Ecdysozoa</taxon>
        <taxon>Arthropoda</taxon>
        <taxon>Hexapoda</taxon>
        <taxon>Insecta</taxon>
        <taxon>Pterygota</taxon>
        <taxon>Neoptera</taxon>
        <taxon>Endopterygota</taxon>
        <taxon>Lepidoptera</taxon>
        <taxon>Glossata</taxon>
        <taxon>Ditrysia</taxon>
        <taxon>Papilionoidea</taxon>
        <taxon>Nymphalidae</taxon>
        <taxon>Nymphalinae</taxon>
        <taxon>Euphydryas</taxon>
    </lineage>
</organism>
<accession>A0AAU9TKF9</accession>
<evidence type="ECO:0000313" key="1">
    <source>
        <dbReference type="EMBL" id="CAH2086010.1"/>
    </source>
</evidence>
<gene>
    <name evidence="1" type="ORF">EEDITHA_LOCUS2438</name>
</gene>
<dbReference type="EMBL" id="CAKOGL010000005">
    <property type="protein sequence ID" value="CAH2086010.1"/>
    <property type="molecule type" value="Genomic_DNA"/>
</dbReference>
<sequence>MSSLVDTETILSKNEQWKKLEEEWGKPIDLEVDAEDDLPRIKPVYSTLDLKGTTFDSSFLFKKVSRKITRQLSKKSTTSALEYYDFIRHLKEKPNSESNSITEQFHCINGQIMTAQSIENICNTIDDIFKSIDKLSSATSTIRKAKFPETIQCSISATDFSFDDTEDNDLTRYSEMDRHIEEAFDDFETSEVDQPTLDSVTTLVRKFSVVLNDTAIRCSPRRQRMCCEKFKELAEFWKSRAFNSDK</sequence>
<keyword evidence="2" id="KW-1185">Reference proteome</keyword>
<reference evidence="1" key="1">
    <citation type="submission" date="2022-03" db="EMBL/GenBank/DDBJ databases">
        <authorList>
            <person name="Tunstrom K."/>
        </authorList>
    </citation>
    <scope>NUCLEOTIDE SEQUENCE</scope>
</reference>
<dbReference type="AlphaFoldDB" id="A0AAU9TKF9"/>
<comment type="caution">
    <text evidence="1">The sequence shown here is derived from an EMBL/GenBank/DDBJ whole genome shotgun (WGS) entry which is preliminary data.</text>
</comment>
<proteinExistence type="predicted"/>
<name>A0AAU9TKF9_EUPED</name>
<dbReference type="Proteomes" id="UP001153954">
    <property type="component" value="Unassembled WGS sequence"/>
</dbReference>
<protein>
    <submittedName>
        <fullName evidence="1">Uncharacterized protein</fullName>
    </submittedName>
</protein>
<evidence type="ECO:0000313" key="2">
    <source>
        <dbReference type="Proteomes" id="UP001153954"/>
    </source>
</evidence>